<proteinExistence type="predicted"/>
<dbReference type="InterPro" id="IPR004358">
    <property type="entry name" value="Sig_transdc_His_kin-like_C"/>
</dbReference>
<comment type="caution">
    <text evidence="10">The sequence shown here is derived from an EMBL/GenBank/DDBJ whole genome shotgun (WGS) entry which is preliminary data.</text>
</comment>
<evidence type="ECO:0000256" key="4">
    <source>
        <dbReference type="ARBA" id="ARBA00022679"/>
    </source>
</evidence>
<evidence type="ECO:0000256" key="7">
    <source>
        <dbReference type="ARBA" id="ARBA00022840"/>
    </source>
</evidence>
<dbReference type="SUPFAM" id="SSF55874">
    <property type="entry name" value="ATPase domain of HSP90 chaperone/DNA topoisomerase II/histidine kinase"/>
    <property type="match status" value="2"/>
</dbReference>
<dbReference type="Gene3D" id="3.30.565.10">
    <property type="entry name" value="Histidine kinase-like ATPase, C-terminal domain"/>
    <property type="match status" value="2"/>
</dbReference>
<gene>
    <name evidence="10" type="ORF">IX39_12340</name>
</gene>
<dbReference type="InterPro" id="IPR003594">
    <property type="entry name" value="HATPase_dom"/>
</dbReference>
<reference evidence="10 11" key="1">
    <citation type="submission" date="2014-07" db="EMBL/GenBank/DDBJ databases">
        <title>Genome of Chryseobacterium formosense LMG 24722.</title>
        <authorList>
            <person name="Pipes S.E."/>
            <person name="Stropko S.J."/>
            <person name="Newman J.D."/>
        </authorList>
    </citation>
    <scope>NUCLEOTIDE SEQUENCE [LARGE SCALE GENOMIC DNA]</scope>
    <source>
        <strain evidence="10 11">LMG 24722</strain>
    </source>
</reference>
<dbReference type="SMART" id="SM00387">
    <property type="entry name" value="HATPase_c"/>
    <property type="match status" value="1"/>
</dbReference>
<dbReference type="eggNOG" id="COG2205">
    <property type="taxonomic scope" value="Bacteria"/>
</dbReference>
<dbReference type="eggNOG" id="COG0323">
    <property type="taxonomic scope" value="Bacteria"/>
</dbReference>
<dbReference type="InterPro" id="IPR036890">
    <property type="entry name" value="HATPase_C_sf"/>
</dbReference>
<sequence length="749" mass="84942">MCKLFYLKYMNKEDSIYFNVDAGLIDRLGRELVGRAETAVSELIKNAYDADAKMVEVDFIDTQEKGGTLVIRDDGVGMTLDQLRNGFMTISSTDKIHNPKSLRYNRSKAGKKGIGRFATQRLGEKLIIITQTLESDDAIKLTVNWDDYKIDTALTSVENKIEFIPKARKEGTTLIIENLRESWSEADLRRVYRYVSDLLQPDYISDRSKELGLAINSDEFFKVVFRQISDNQPKIIADTNKMLLSKALAVIEGYVDSSQDGYCMVTSNSLDLSDDIIAIYNSEKTPKFHNLGEVHFKVYYFIYQREKYYADGISKTELSNIQKIANEQGGIRLYRNGFRVVPYGESNNDWLHIDKRYYNESGTNAPFGNRNVFGFVEIIDSNGNLFEETASREGLIENYAFRELTTFLHKALMAGRDRIRYAVEKLKKEVYQNNPSSTNQNEPPKTTFEKLEDLFKNVDDLVNNSSSDKSVATQNLKQSTQKIVKELKGDFQSIIDELGMLRVLAGLGLTIGEFTHEVVQFTPSIMGDLSVLGNQNLNDNGIQSLENLKRTIHLFTSYTSYFNATVSANVSRELKPQDVEKVVSQFRKVIQADLEKLNIELEIETYGYDLVSLPMHSSEWTSILFNLYTNAKKAIRRKSTDGKLKIVVGKEGKYVYLEFADNGDGIPVNNKARIFDAFFTTSSPVGFDASDDEKLTGTGLGLKIVKDIIQTYGGSIDIIDPETGYATCFKIELPLATNKQREEYEQYDV</sequence>
<dbReference type="Pfam" id="PF02518">
    <property type="entry name" value="HATPase_c"/>
    <property type="match status" value="1"/>
</dbReference>
<dbReference type="GO" id="GO:0005524">
    <property type="term" value="F:ATP binding"/>
    <property type="evidence" value="ECO:0007669"/>
    <property type="project" value="UniProtKB-KW"/>
</dbReference>
<dbReference type="EC" id="2.7.13.3" evidence="2"/>
<keyword evidence="8" id="KW-0902">Two-component regulatory system</keyword>
<dbReference type="GO" id="GO:0000160">
    <property type="term" value="P:phosphorelay signal transduction system"/>
    <property type="evidence" value="ECO:0007669"/>
    <property type="project" value="UniProtKB-KW"/>
</dbReference>
<dbReference type="EMBL" id="JPRP01000001">
    <property type="protein sequence ID" value="KFF01357.1"/>
    <property type="molecule type" value="Genomic_DNA"/>
</dbReference>
<protein>
    <recommendedName>
        <fullName evidence="2">histidine kinase</fullName>
        <ecNumber evidence="2">2.7.13.3</ecNumber>
    </recommendedName>
</protein>
<comment type="catalytic activity">
    <reaction evidence="1">
        <text>ATP + protein L-histidine = ADP + protein N-phospho-L-histidine.</text>
        <dbReference type="EC" id="2.7.13.3"/>
    </reaction>
</comment>
<dbReference type="STRING" id="236814.IX39_12340"/>
<keyword evidence="6" id="KW-0418">Kinase</keyword>
<dbReference type="GO" id="GO:0004673">
    <property type="term" value="F:protein histidine kinase activity"/>
    <property type="evidence" value="ECO:0007669"/>
    <property type="project" value="UniProtKB-EC"/>
</dbReference>
<dbReference type="OrthoDB" id="9816482at2"/>
<evidence type="ECO:0000256" key="2">
    <source>
        <dbReference type="ARBA" id="ARBA00012438"/>
    </source>
</evidence>
<evidence type="ECO:0000256" key="5">
    <source>
        <dbReference type="ARBA" id="ARBA00022741"/>
    </source>
</evidence>
<evidence type="ECO:0000256" key="1">
    <source>
        <dbReference type="ARBA" id="ARBA00000085"/>
    </source>
</evidence>
<name>A0A085ZA93_9FLAO</name>
<feature type="domain" description="Histidine kinase" evidence="9">
    <location>
        <begin position="513"/>
        <end position="737"/>
    </location>
</feature>
<dbReference type="Pfam" id="PF13589">
    <property type="entry name" value="HATPase_c_3"/>
    <property type="match status" value="1"/>
</dbReference>
<dbReference type="InterPro" id="IPR005467">
    <property type="entry name" value="His_kinase_dom"/>
</dbReference>
<dbReference type="PRINTS" id="PR00344">
    <property type="entry name" value="BCTRLSENSOR"/>
</dbReference>
<keyword evidence="4" id="KW-0808">Transferase</keyword>
<dbReference type="AlphaFoldDB" id="A0A085ZA93"/>
<evidence type="ECO:0000313" key="10">
    <source>
        <dbReference type="EMBL" id="KFF01357.1"/>
    </source>
</evidence>
<evidence type="ECO:0000313" key="11">
    <source>
        <dbReference type="Proteomes" id="UP000028713"/>
    </source>
</evidence>
<keyword evidence="11" id="KW-1185">Reference proteome</keyword>
<dbReference type="CDD" id="cd00075">
    <property type="entry name" value="HATPase"/>
    <property type="match status" value="1"/>
</dbReference>
<keyword evidence="3" id="KW-0597">Phosphoprotein</keyword>
<evidence type="ECO:0000256" key="3">
    <source>
        <dbReference type="ARBA" id="ARBA00022553"/>
    </source>
</evidence>
<evidence type="ECO:0000256" key="6">
    <source>
        <dbReference type="ARBA" id="ARBA00022777"/>
    </source>
</evidence>
<dbReference type="PROSITE" id="PS50109">
    <property type="entry name" value="HIS_KIN"/>
    <property type="match status" value="1"/>
</dbReference>
<evidence type="ECO:0000259" key="9">
    <source>
        <dbReference type="PROSITE" id="PS50109"/>
    </source>
</evidence>
<evidence type="ECO:0000256" key="8">
    <source>
        <dbReference type="ARBA" id="ARBA00023012"/>
    </source>
</evidence>
<organism evidence="10 11">
    <name type="scientific">Chryseobacterium formosense</name>
    <dbReference type="NCBI Taxonomy" id="236814"/>
    <lineage>
        <taxon>Bacteria</taxon>
        <taxon>Pseudomonadati</taxon>
        <taxon>Bacteroidota</taxon>
        <taxon>Flavobacteriia</taxon>
        <taxon>Flavobacteriales</taxon>
        <taxon>Weeksellaceae</taxon>
        <taxon>Chryseobacterium group</taxon>
        <taxon>Chryseobacterium</taxon>
    </lineage>
</organism>
<dbReference type="PANTHER" id="PTHR43065">
    <property type="entry name" value="SENSOR HISTIDINE KINASE"/>
    <property type="match status" value="1"/>
</dbReference>
<accession>A0A085ZA93</accession>
<dbReference type="PANTHER" id="PTHR43065:SF10">
    <property type="entry name" value="PEROXIDE STRESS-ACTIVATED HISTIDINE KINASE MAK3"/>
    <property type="match status" value="1"/>
</dbReference>
<keyword evidence="5" id="KW-0547">Nucleotide-binding</keyword>
<keyword evidence="7" id="KW-0067">ATP-binding</keyword>
<dbReference type="Proteomes" id="UP000028713">
    <property type="component" value="Unassembled WGS sequence"/>
</dbReference>